<sequence>MINYSKRTDLFEAWRAANRIVGLHNDDNVWVAGEKEVEKVAVGYFDKLFTSTLPTDFTGVLAHMPHRITAQENELLTRRATETEVHEALFMMHPEKAPGPDGMTAIFSTFMAYS</sequence>
<accession>A0A6D2J5Z4</accession>
<dbReference type="OrthoDB" id="1306211at2759"/>
<dbReference type="AlphaFoldDB" id="A0A6D2J5Z4"/>
<dbReference type="Proteomes" id="UP000467841">
    <property type="component" value="Unassembled WGS sequence"/>
</dbReference>
<evidence type="ECO:0000313" key="2">
    <source>
        <dbReference type="Proteomes" id="UP000467841"/>
    </source>
</evidence>
<proteinExistence type="predicted"/>
<comment type="caution">
    <text evidence="1">The sequence shown here is derived from an EMBL/GenBank/DDBJ whole genome shotgun (WGS) entry which is preliminary data.</text>
</comment>
<evidence type="ECO:0008006" key="3">
    <source>
        <dbReference type="Google" id="ProtNLM"/>
    </source>
</evidence>
<reference evidence="1" key="1">
    <citation type="submission" date="2020-01" db="EMBL/GenBank/DDBJ databases">
        <authorList>
            <person name="Mishra B."/>
        </authorList>
    </citation>
    <scope>NUCLEOTIDE SEQUENCE [LARGE SCALE GENOMIC DNA]</scope>
</reference>
<keyword evidence="2" id="KW-1185">Reference proteome</keyword>
<organism evidence="1 2">
    <name type="scientific">Microthlaspi erraticum</name>
    <dbReference type="NCBI Taxonomy" id="1685480"/>
    <lineage>
        <taxon>Eukaryota</taxon>
        <taxon>Viridiplantae</taxon>
        <taxon>Streptophyta</taxon>
        <taxon>Embryophyta</taxon>
        <taxon>Tracheophyta</taxon>
        <taxon>Spermatophyta</taxon>
        <taxon>Magnoliopsida</taxon>
        <taxon>eudicotyledons</taxon>
        <taxon>Gunneridae</taxon>
        <taxon>Pentapetalae</taxon>
        <taxon>rosids</taxon>
        <taxon>malvids</taxon>
        <taxon>Brassicales</taxon>
        <taxon>Brassicaceae</taxon>
        <taxon>Coluteocarpeae</taxon>
        <taxon>Microthlaspi</taxon>
    </lineage>
</organism>
<evidence type="ECO:0000313" key="1">
    <source>
        <dbReference type="EMBL" id="CAA7032509.1"/>
    </source>
</evidence>
<protein>
    <recommendedName>
        <fullName evidence="3">Reverse transcriptase domain-containing protein</fullName>
    </recommendedName>
</protein>
<gene>
    <name evidence="1" type="ORF">MERR_LOCUS19744</name>
</gene>
<dbReference type="EMBL" id="CACVBM020001121">
    <property type="protein sequence ID" value="CAA7032509.1"/>
    <property type="molecule type" value="Genomic_DNA"/>
</dbReference>
<name>A0A6D2J5Z4_9BRAS</name>